<organism evidence="1 2">
    <name type="scientific">Niallia taxi</name>
    <dbReference type="NCBI Taxonomy" id="2499688"/>
    <lineage>
        <taxon>Bacteria</taxon>
        <taxon>Bacillati</taxon>
        <taxon>Bacillota</taxon>
        <taxon>Bacilli</taxon>
        <taxon>Bacillales</taxon>
        <taxon>Bacillaceae</taxon>
        <taxon>Niallia</taxon>
    </lineage>
</organism>
<accession>A0A437KFY0</accession>
<evidence type="ECO:0000313" key="1">
    <source>
        <dbReference type="EMBL" id="RVT67191.1"/>
    </source>
</evidence>
<dbReference type="EMBL" id="RZTZ01000001">
    <property type="protein sequence ID" value="RVT67191.1"/>
    <property type="molecule type" value="Genomic_DNA"/>
</dbReference>
<proteinExistence type="predicted"/>
<protein>
    <submittedName>
        <fullName evidence="1">Uncharacterized protein</fullName>
    </submittedName>
</protein>
<name>A0A437KFY0_9BACI</name>
<keyword evidence="2" id="KW-1185">Reference proteome</keyword>
<dbReference type="RefSeq" id="WP_127734811.1">
    <property type="nucleotide sequence ID" value="NZ_CP196002.1"/>
</dbReference>
<dbReference type="AlphaFoldDB" id="A0A437KFY0"/>
<reference evidence="1 2" key="1">
    <citation type="submission" date="2019-01" db="EMBL/GenBank/DDBJ databases">
        <title>Bacillus sp. M5HDSG1-1, whole genome shotgun sequence.</title>
        <authorList>
            <person name="Tuo L."/>
        </authorList>
    </citation>
    <scope>NUCLEOTIDE SEQUENCE [LARGE SCALE GENOMIC DNA]</scope>
    <source>
        <strain evidence="1 2">M5HDSG1-1</strain>
    </source>
</reference>
<comment type="caution">
    <text evidence="1">The sequence shown here is derived from an EMBL/GenBank/DDBJ whole genome shotgun (WGS) entry which is preliminary data.</text>
</comment>
<evidence type="ECO:0000313" key="2">
    <source>
        <dbReference type="Proteomes" id="UP000288024"/>
    </source>
</evidence>
<sequence>MTLSYKTILQVIPEAKGYANEEISFLTVSFFSDEKQAKGLFAPVYGKDSGDLLTAIANGAIGAIWDKNEEIPSYTPNHFPIFYTNDIKKGLYKMIELYEQNLNGQQQAKFIYAKDSSETALETYDGAVIKTLLANNEMGGERA</sequence>
<gene>
    <name evidence="1" type="ORF">EM808_01550</name>
</gene>
<dbReference type="Proteomes" id="UP000288024">
    <property type="component" value="Unassembled WGS sequence"/>
</dbReference>